<evidence type="ECO:0000259" key="2">
    <source>
        <dbReference type="Pfam" id="PF14588"/>
    </source>
</evidence>
<evidence type="ECO:0000313" key="3">
    <source>
        <dbReference type="EMBL" id="QTX05419.1"/>
    </source>
</evidence>
<dbReference type="InterPro" id="IPR013813">
    <property type="entry name" value="Endoribo_LPSP/chorism_mut-like"/>
</dbReference>
<keyword evidence="4" id="KW-1185">Reference proteome</keyword>
<dbReference type="SUPFAM" id="SSF55298">
    <property type="entry name" value="YjgF-like"/>
    <property type="match status" value="1"/>
</dbReference>
<dbReference type="AlphaFoldDB" id="A0A975IPL6"/>
<feature type="domain" description="Endoribonuclease L-PSP/chorismate mutase-like" evidence="2">
    <location>
        <begin position="112"/>
        <end position="258"/>
    </location>
</feature>
<gene>
    <name evidence="3" type="ORF">G127AT_04145</name>
</gene>
<dbReference type="Proteomes" id="UP000671914">
    <property type="component" value="Chromosome"/>
</dbReference>
<accession>A0A975IPL6</accession>
<proteinExistence type="predicted"/>
<dbReference type="InterPro" id="IPR035959">
    <property type="entry name" value="RutC-like_sf"/>
</dbReference>
<dbReference type="KEGG" id="aarc:G127AT_04145"/>
<name>A0A975IPL6_9MICO</name>
<protein>
    <submittedName>
        <fullName evidence="3">RidA family protein</fullName>
    </submittedName>
</protein>
<evidence type="ECO:0000313" key="4">
    <source>
        <dbReference type="Proteomes" id="UP000671914"/>
    </source>
</evidence>
<dbReference type="EMBL" id="CP071696">
    <property type="protein sequence ID" value="QTX05419.1"/>
    <property type="molecule type" value="Genomic_DNA"/>
</dbReference>
<reference evidence="3" key="1">
    <citation type="submission" date="2021-03" db="EMBL/GenBank/DDBJ databases">
        <title>Agromyces archimandritus sp. nov., isolated from the cockroach Archimandrita tessellata.</title>
        <authorList>
            <person name="Guzman J."/>
            <person name="Ortuzar M."/>
            <person name="Poehlein A."/>
            <person name="Daniel R."/>
            <person name="Trujillo M."/>
            <person name="Vilcinskas A."/>
        </authorList>
    </citation>
    <scope>NUCLEOTIDE SEQUENCE</scope>
    <source>
        <strain evidence="3">G127AT</strain>
    </source>
</reference>
<feature type="region of interest" description="Disordered" evidence="1">
    <location>
        <begin position="1"/>
        <end position="102"/>
    </location>
</feature>
<dbReference type="PANTHER" id="PTHR43760">
    <property type="entry name" value="ENDORIBONUCLEASE-RELATED"/>
    <property type="match status" value="1"/>
</dbReference>
<sequence>MAGNTRDAGADSASAQPPGSPSHAVRELETRKPNAHLGVRNHAAADPQHGRDPEQLGFRGVGARADRAGPRGRPRRLPEAPRRRRELPGRAGGCGRRGRGREAVRGRAVSAEARLVELGIALPDVAAPAGAYVPAVIHGDLVYTAGQLPFVDGALPAQGKVGDGHGLVPAADAAEYARRSALNALAAVKSVLGSLDRVTGVVKVTGFVASDPSFTGQPGVINGASNVLGEIFGEAGRHARSAVGVAVLPLDSPVEVELVVSFA</sequence>
<dbReference type="Gene3D" id="3.30.1330.40">
    <property type="entry name" value="RutC-like"/>
    <property type="match status" value="1"/>
</dbReference>
<dbReference type="Pfam" id="PF14588">
    <property type="entry name" value="YjgF_endoribonc"/>
    <property type="match status" value="1"/>
</dbReference>
<evidence type="ECO:0000256" key="1">
    <source>
        <dbReference type="SAM" id="MobiDB-lite"/>
    </source>
</evidence>
<dbReference type="CDD" id="cd02199">
    <property type="entry name" value="YjgF_YER057c_UK114_like_1"/>
    <property type="match status" value="1"/>
</dbReference>
<dbReference type="PANTHER" id="PTHR43760:SF1">
    <property type="entry name" value="ENDORIBONUCLEASE L-PSP_CHORISMATE MUTASE-LIKE DOMAIN-CONTAINING PROTEIN"/>
    <property type="match status" value="1"/>
</dbReference>
<organism evidence="3 4">
    <name type="scientific">Agromyces archimandritae</name>
    <dbReference type="NCBI Taxonomy" id="2781962"/>
    <lineage>
        <taxon>Bacteria</taxon>
        <taxon>Bacillati</taxon>
        <taxon>Actinomycetota</taxon>
        <taxon>Actinomycetes</taxon>
        <taxon>Micrococcales</taxon>
        <taxon>Microbacteriaceae</taxon>
        <taxon>Agromyces</taxon>
    </lineage>
</organism>